<dbReference type="SUPFAM" id="SSF54160">
    <property type="entry name" value="Chromo domain-like"/>
    <property type="match status" value="1"/>
</dbReference>
<evidence type="ECO:0000313" key="2">
    <source>
        <dbReference type="EMBL" id="KAK1670424.1"/>
    </source>
</evidence>
<evidence type="ECO:0000313" key="3">
    <source>
        <dbReference type="Proteomes" id="UP001231189"/>
    </source>
</evidence>
<proteinExistence type="predicted"/>
<evidence type="ECO:0000259" key="1">
    <source>
        <dbReference type="PROSITE" id="PS50013"/>
    </source>
</evidence>
<dbReference type="InterPro" id="IPR023780">
    <property type="entry name" value="Chromo_domain"/>
</dbReference>
<feature type="domain" description="Chromo" evidence="1">
    <location>
        <begin position="100"/>
        <end position="164"/>
    </location>
</feature>
<gene>
    <name evidence="2" type="ORF">QYE76_058583</name>
</gene>
<dbReference type="SMART" id="SM00298">
    <property type="entry name" value="CHROMO"/>
    <property type="match status" value="1"/>
</dbReference>
<protein>
    <recommendedName>
        <fullName evidence="1">Chromo domain-containing protein</fullName>
    </recommendedName>
</protein>
<dbReference type="EMBL" id="JAUUTY010000003">
    <property type="protein sequence ID" value="KAK1670424.1"/>
    <property type="molecule type" value="Genomic_DNA"/>
</dbReference>
<dbReference type="InterPro" id="IPR000953">
    <property type="entry name" value="Chromo/chromo_shadow_dom"/>
</dbReference>
<dbReference type="PANTHER" id="PTHR46148">
    <property type="entry name" value="CHROMO DOMAIN-CONTAINING PROTEIN"/>
    <property type="match status" value="1"/>
</dbReference>
<dbReference type="Pfam" id="PF00385">
    <property type="entry name" value="Chromo"/>
    <property type="match status" value="1"/>
</dbReference>
<comment type="caution">
    <text evidence="2">The sequence shown here is derived from an EMBL/GenBank/DDBJ whole genome shotgun (WGS) entry which is preliminary data.</text>
</comment>
<dbReference type="PANTHER" id="PTHR46148:SF52">
    <property type="entry name" value="OS04G0603800 PROTEIN"/>
    <property type="match status" value="1"/>
</dbReference>
<name>A0AAD8T6T5_LOLMU</name>
<organism evidence="2 3">
    <name type="scientific">Lolium multiflorum</name>
    <name type="common">Italian ryegrass</name>
    <name type="synonym">Lolium perenne subsp. multiflorum</name>
    <dbReference type="NCBI Taxonomy" id="4521"/>
    <lineage>
        <taxon>Eukaryota</taxon>
        <taxon>Viridiplantae</taxon>
        <taxon>Streptophyta</taxon>
        <taxon>Embryophyta</taxon>
        <taxon>Tracheophyta</taxon>
        <taxon>Spermatophyta</taxon>
        <taxon>Magnoliopsida</taxon>
        <taxon>Liliopsida</taxon>
        <taxon>Poales</taxon>
        <taxon>Poaceae</taxon>
        <taxon>BOP clade</taxon>
        <taxon>Pooideae</taxon>
        <taxon>Poodae</taxon>
        <taxon>Poeae</taxon>
        <taxon>Poeae Chloroplast Group 2 (Poeae type)</taxon>
        <taxon>Loliodinae</taxon>
        <taxon>Loliinae</taxon>
        <taxon>Lolium</taxon>
    </lineage>
</organism>
<accession>A0AAD8T6T5</accession>
<dbReference type="Gene3D" id="2.40.50.40">
    <property type="match status" value="1"/>
</dbReference>
<keyword evidence="3" id="KW-1185">Reference proteome</keyword>
<dbReference type="PROSITE" id="PS50013">
    <property type="entry name" value="CHROMO_2"/>
    <property type="match status" value="1"/>
</dbReference>
<dbReference type="CDD" id="cd00024">
    <property type="entry name" value="CD_CSD"/>
    <property type="match status" value="1"/>
</dbReference>
<sequence length="231" mass="26189">MKNQADKHRTERHFAEGDWVYLKVHPYVVTSVADQGTRKLALRFYGPFQVLKKVGKVAYKLALPETSKIHLVIHVSQLKKAVGKNTVVEDNLPEVKSPEPYLEIILGTRWRKQDNGAPRQQVLIRWQGLSDALATWEDQEELELKAASIRRTRHRKLSYTRTRSASLPGCFHLVFAGLHDSANALLGWTEAPAPAQAGKAWTADGVEHLERLLSGLTDLIHHPQEHNLLRH</sequence>
<dbReference type="InterPro" id="IPR056924">
    <property type="entry name" value="SH3_Tf2-1"/>
</dbReference>
<dbReference type="Pfam" id="PF24626">
    <property type="entry name" value="SH3_Tf2-1"/>
    <property type="match status" value="1"/>
</dbReference>
<dbReference type="Proteomes" id="UP001231189">
    <property type="component" value="Unassembled WGS sequence"/>
</dbReference>
<reference evidence="2" key="1">
    <citation type="submission" date="2023-07" db="EMBL/GenBank/DDBJ databases">
        <title>A chromosome-level genome assembly of Lolium multiflorum.</title>
        <authorList>
            <person name="Chen Y."/>
            <person name="Copetti D."/>
            <person name="Kolliker R."/>
            <person name="Studer B."/>
        </authorList>
    </citation>
    <scope>NUCLEOTIDE SEQUENCE</scope>
    <source>
        <strain evidence="2">02402/16</strain>
        <tissue evidence="2">Leaf</tissue>
    </source>
</reference>
<dbReference type="InterPro" id="IPR016197">
    <property type="entry name" value="Chromo-like_dom_sf"/>
</dbReference>
<dbReference type="AlphaFoldDB" id="A0AAD8T6T5"/>